<dbReference type="EMBL" id="JACIDE010000008">
    <property type="protein sequence ID" value="MBB4073746.1"/>
    <property type="molecule type" value="Genomic_DNA"/>
</dbReference>
<dbReference type="InterPro" id="IPR003329">
    <property type="entry name" value="Cytidylyl_trans"/>
</dbReference>
<dbReference type="CDD" id="cd02518">
    <property type="entry name" value="GT2_SpsF"/>
    <property type="match status" value="1"/>
</dbReference>
<organism evidence="1 2">
    <name type="scientific">Anoxybacteroides voinovskiense</name>
    <dbReference type="NCBI Taxonomy" id="230470"/>
    <lineage>
        <taxon>Bacteria</taxon>
        <taxon>Bacillati</taxon>
        <taxon>Bacillota</taxon>
        <taxon>Bacilli</taxon>
        <taxon>Bacillales</taxon>
        <taxon>Anoxybacillaceae</taxon>
        <taxon>Anoxybacteroides</taxon>
    </lineage>
</organism>
<comment type="caution">
    <text evidence="1">The sequence shown here is derived from an EMBL/GenBank/DDBJ whole genome shotgun (WGS) entry which is preliminary data.</text>
</comment>
<dbReference type="AlphaFoldDB" id="A0A840DXH2"/>
<dbReference type="SUPFAM" id="SSF53448">
    <property type="entry name" value="Nucleotide-diphospho-sugar transferases"/>
    <property type="match status" value="1"/>
</dbReference>
<reference evidence="1 2" key="1">
    <citation type="submission" date="2020-08" db="EMBL/GenBank/DDBJ databases">
        <title>Genomic Encyclopedia of Type Strains, Phase IV (KMG-IV): sequencing the most valuable type-strain genomes for metagenomic binning, comparative biology and taxonomic classification.</title>
        <authorList>
            <person name="Goeker M."/>
        </authorList>
    </citation>
    <scope>NUCLEOTIDE SEQUENCE [LARGE SCALE GENOMIC DNA]</scope>
    <source>
        <strain evidence="1 2">DSM 17075</strain>
    </source>
</reference>
<dbReference type="Pfam" id="PF02348">
    <property type="entry name" value="CTP_transf_3"/>
    <property type="match status" value="1"/>
</dbReference>
<gene>
    <name evidence="1" type="ORF">GGR02_001508</name>
</gene>
<dbReference type="PANTHER" id="PTHR42866:SF1">
    <property type="entry name" value="SPORE COAT POLYSACCHARIDE BIOSYNTHESIS PROTEIN SPSF"/>
    <property type="match status" value="1"/>
</dbReference>
<evidence type="ECO:0000313" key="2">
    <source>
        <dbReference type="Proteomes" id="UP000559598"/>
    </source>
</evidence>
<dbReference type="Gene3D" id="3.90.550.10">
    <property type="entry name" value="Spore Coat Polysaccharide Biosynthesis Protein SpsA, Chain A"/>
    <property type="match status" value="1"/>
</dbReference>
<name>A0A840DXH2_9BACL</name>
<dbReference type="RefSeq" id="WP_183184078.1">
    <property type="nucleotide sequence ID" value="NZ_BMNP01000006.1"/>
</dbReference>
<protein>
    <submittedName>
        <fullName evidence="1">Spore coat polysaccharide biosynthesis protein SpsF</fullName>
    </submittedName>
</protein>
<dbReference type="Proteomes" id="UP000559598">
    <property type="component" value="Unassembled WGS sequence"/>
</dbReference>
<sequence>MILAVVQARMSSKRLPGKVLLPLVGKPMIVRQLERIQRCKMINHIVVATSTHESDDPLVQVCLQHGIDVYRGSLKDVLERFYFVYEKYRPEHIVRLTADCPLIDPTVIDKVVQFHLEGRYDYTSNVLPPTFPDGLDVEVFVANKLTIIYEKATLQSEREHVTPFFYKNEHLFCIGRFCNNKDLSTYRWTVDEQEDYFLVKSIYEELYPTNPYFLMEDILGCLDRHPNWLNVNSQYWRNEGYEKSLQADQYIK</sequence>
<dbReference type="InterPro" id="IPR029044">
    <property type="entry name" value="Nucleotide-diphossugar_trans"/>
</dbReference>
<dbReference type="GO" id="GO:0005829">
    <property type="term" value="C:cytosol"/>
    <property type="evidence" value="ECO:0007669"/>
    <property type="project" value="TreeGrafter"/>
</dbReference>
<accession>A0A840DXH2</accession>
<keyword evidence="2" id="KW-1185">Reference proteome</keyword>
<proteinExistence type="predicted"/>
<dbReference type="PANTHER" id="PTHR42866">
    <property type="entry name" value="3-DEOXY-MANNO-OCTULOSONATE CYTIDYLYLTRANSFERASE"/>
    <property type="match status" value="1"/>
</dbReference>
<evidence type="ECO:0000313" key="1">
    <source>
        <dbReference type="EMBL" id="MBB4073746.1"/>
    </source>
</evidence>